<proteinExistence type="predicted"/>
<dbReference type="EMBL" id="CP001966">
    <property type="protein sequence ID" value="ADG76893.1"/>
    <property type="molecule type" value="Genomic_DNA"/>
</dbReference>
<protein>
    <submittedName>
        <fullName evidence="1">Uncharacterized protein</fullName>
    </submittedName>
</protein>
<evidence type="ECO:0000313" key="2">
    <source>
        <dbReference type="Proteomes" id="UP000001213"/>
    </source>
</evidence>
<keyword evidence="2" id="KW-1185">Reference proteome</keyword>
<evidence type="ECO:0000313" key="1">
    <source>
        <dbReference type="EMBL" id="ADG76893.1"/>
    </source>
</evidence>
<dbReference type="Proteomes" id="UP000001213">
    <property type="component" value="Chromosome"/>
</dbReference>
<reference evidence="2" key="1">
    <citation type="submission" date="2010-03" db="EMBL/GenBank/DDBJ databases">
        <title>The complete chromosome of Tsukamurella paurometabola DSM 20162.</title>
        <authorList>
            <consortium name="US DOE Joint Genome Institute (JGI-PGF)"/>
            <person name="Lucas S."/>
            <person name="Copeland A."/>
            <person name="Lapidus A."/>
            <person name="Glavina del Rio T."/>
            <person name="Dalin E."/>
            <person name="Tice H."/>
            <person name="Bruce D."/>
            <person name="Goodwin L."/>
            <person name="Pitluck S."/>
            <person name="Kyrpides N."/>
            <person name="Mavromatis K."/>
            <person name="Ivanova N."/>
            <person name="Mikhailova N."/>
            <person name="Munk A.C."/>
            <person name="Brettin T."/>
            <person name="Detter J.C."/>
            <person name="Tapia R."/>
            <person name="Han C."/>
            <person name="Larimer F."/>
            <person name="Land M."/>
            <person name="Hauser L."/>
            <person name="Markowitz V."/>
            <person name="Cheng J.-F."/>
            <person name="Hugenholtz P."/>
            <person name="Woyke T."/>
            <person name="Wu D."/>
            <person name="Jando M."/>
            <person name="Brambilla E."/>
            <person name="Klenk H.-P."/>
            <person name="Eisen J.A."/>
        </authorList>
    </citation>
    <scope>NUCLEOTIDE SEQUENCE [LARGE SCALE GENOMIC DNA]</scope>
    <source>
        <strain evidence="2">ATCC 8368 / DSM 20162 / CCUG 35730 / CIP 100753 / JCM 10117 / KCTC 9821 / NBRC 16120 / NCIMB 702349 / NCTC 13040</strain>
    </source>
</reference>
<dbReference type="Pfam" id="PF14013">
    <property type="entry name" value="MT0933_antitox"/>
    <property type="match status" value="1"/>
</dbReference>
<dbReference type="RefSeq" id="WP_013124948.1">
    <property type="nucleotide sequence ID" value="NC_014158.1"/>
</dbReference>
<dbReference type="InterPro" id="IPR028037">
    <property type="entry name" value="Antitoxin_Rv0909/MT0933"/>
</dbReference>
<dbReference type="HOGENOM" id="CLU_2959532_0_0_11"/>
<sequence length="59" mass="6303">MSITALLATAKDKLQANPQLIDKAAAAVNDRTGGRFASQISTATTAANRWATRRPHPQQ</sequence>
<reference evidence="1 2" key="2">
    <citation type="journal article" date="2011" name="Stand. Genomic Sci.">
        <title>Complete genome sequence of Tsukamurella paurometabola type strain (no. 33).</title>
        <authorList>
            <person name="Munk A.C."/>
            <person name="Lapidus A."/>
            <person name="Lucas S."/>
            <person name="Nolan M."/>
            <person name="Tice H."/>
            <person name="Cheng J.F."/>
            <person name="Del Rio T.G."/>
            <person name="Goodwin L."/>
            <person name="Pitluck S."/>
            <person name="Liolios K."/>
            <person name="Huntemann M."/>
            <person name="Ivanova N."/>
            <person name="Mavromatis K."/>
            <person name="Mikhailova N."/>
            <person name="Pati A."/>
            <person name="Chen A."/>
            <person name="Palaniappan K."/>
            <person name="Tapia R."/>
            <person name="Han C."/>
            <person name="Land M."/>
            <person name="Hauser L."/>
            <person name="Chang Y.J."/>
            <person name="Jeffries C.D."/>
            <person name="Brettin T."/>
            <person name="Yasawong M."/>
            <person name="Brambilla E.M."/>
            <person name="Rohde M."/>
            <person name="Sikorski J."/>
            <person name="Goker M."/>
            <person name="Detter J.C."/>
            <person name="Woyke T."/>
            <person name="Bristow J."/>
            <person name="Eisen J.A."/>
            <person name="Markowitz V."/>
            <person name="Hugenholtz P."/>
            <person name="Kyrpides N.C."/>
            <person name="Klenk H.P."/>
        </authorList>
    </citation>
    <scope>NUCLEOTIDE SEQUENCE [LARGE SCALE GENOMIC DNA]</scope>
    <source>
        <strain evidence="2">ATCC 8368 / DSM 20162 / CCUG 35730 / CIP 100753 / JCM 10117 / KCTC 9821 / NBRC 16120 / NCIMB 702349 / NCTC 13040</strain>
    </source>
</reference>
<accession>D5UQR0</accession>
<name>D5UQR0_TSUPD</name>
<dbReference type="KEGG" id="tpr:Tpau_0243"/>
<organism evidence="1 2">
    <name type="scientific">Tsukamurella paurometabola (strain ATCC 8368 / DSM 20162 / CCUG 35730 / CIP 100753 / JCM 10117 / KCTC 9821 / NBRC 16120 / NCIMB 702349 / NCTC 13040)</name>
    <name type="common">Corynebacterium paurometabolum</name>
    <dbReference type="NCBI Taxonomy" id="521096"/>
    <lineage>
        <taxon>Bacteria</taxon>
        <taxon>Bacillati</taxon>
        <taxon>Actinomycetota</taxon>
        <taxon>Actinomycetes</taxon>
        <taxon>Mycobacteriales</taxon>
        <taxon>Tsukamurellaceae</taxon>
        <taxon>Tsukamurella</taxon>
    </lineage>
</organism>
<gene>
    <name evidence="1" type="ordered locus">Tpau_0243</name>
</gene>
<dbReference type="AlphaFoldDB" id="D5UQR0"/>